<dbReference type="Pfam" id="PF04316">
    <property type="entry name" value="FlgM"/>
    <property type="match status" value="1"/>
</dbReference>
<dbReference type="InterPro" id="IPR031316">
    <property type="entry name" value="FlgM_C"/>
</dbReference>
<keyword evidence="11" id="KW-0282">Flagellum</keyword>
<organism evidence="11 12">
    <name type="scientific">Vogesella amnigena</name>
    <dbReference type="NCBI Taxonomy" id="1507449"/>
    <lineage>
        <taxon>Bacteria</taxon>
        <taxon>Pseudomonadati</taxon>
        <taxon>Pseudomonadota</taxon>
        <taxon>Betaproteobacteria</taxon>
        <taxon>Neisseriales</taxon>
        <taxon>Chromobacteriaceae</taxon>
        <taxon>Vogesella</taxon>
    </lineage>
</organism>
<evidence type="ECO:0000256" key="4">
    <source>
        <dbReference type="ARBA" id="ARBA00022795"/>
    </source>
</evidence>
<keyword evidence="12" id="KW-1185">Reference proteome</keyword>
<evidence type="ECO:0000313" key="11">
    <source>
        <dbReference type="EMBL" id="MFC3626933.1"/>
    </source>
</evidence>
<comment type="caution">
    <text evidence="11">The sequence shown here is derived from an EMBL/GenBank/DDBJ whole genome shotgun (WGS) entry which is preliminary data.</text>
</comment>
<feature type="compositionally biased region" description="Polar residues" evidence="9">
    <location>
        <begin position="8"/>
        <end position="20"/>
    </location>
</feature>
<keyword evidence="5" id="KW-0805">Transcription regulation</keyword>
<gene>
    <name evidence="11" type="primary">flgM</name>
    <name evidence="11" type="ORF">ACFOKJ_12480</name>
</gene>
<evidence type="ECO:0000256" key="3">
    <source>
        <dbReference type="ARBA" id="ARBA00022491"/>
    </source>
</evidence>
<evidence type="ECO:0000256" key="9">
    <source>
        <dbReference type="SAM" id="MobiDB-lite"/>
    </source>
</evidence>
<evidence type="ECO:0000256" key="7">
    <source>
        <dbReference type="ARBA" id="ARBA00024739"/>
    </source>
</evidence>
<evidence type="ECO:0000259" key="10">
    <source>
        <dbReference type="Pfam" id="PF04316"/>
    </source>
</evidence>
<comment type="similarity">
    <text evidence="1">Belongs to the FlgM family.</text>
</comment>
<evidence type="ECO:0000256" key="1">
    <source>
        <dbReference type="ARBA" id="ARBA00005322"/>
    </source>
</evidence>
<proteinExistence type="inferred from homology"/>
<keyword evidence="6" id="KW-0804">Transcription</keyword>
<dbReference type="SUPFAM" id="SSF101498">
    <property type="entry name" value="Anti-sigma factor FlgM"/>
    <property type="match status" value="1"/>
</dbReference>
<feature type="domain" description="Anti-sigma-28 factor FlgM C-terminal" evidence="10">
    <location>
        <begin position="34"/>
        <end position="86"/>
    </location>
</feature>
<dbReference type="NCBIfam" id="TIGR03824">
    <property type="entry name" value="FlgM_jcvi"/>
    <property type="match status" value="1"/>
</dbReference>
<evidence type="ECO:0000256" key="5">
    <source>
        <dbReference type="ARBA" id="ARBA00023015"/>
    </source>
</evidence>
<comment type="function">
    <text evidence="7">Responsible for the coupling of flagellin expression to flagellar assembly by preventing expression of the flagellin genes when a component of the middle class of proteins is defective. It negatively regulates flagellar genes by inhibiting the activity of FliA by directly binding to FliA.</text>
</comment>
<keyword evidence="11" id="KW-0969">Cilium</keyword>
<protein>
    <recommendedName>
        <fullName evidence="2">Negative regulator of flagellin synthesis</fullName>
    </recommendedName>
    <alternativeName>
        <fullName evidence="8">Anti-sigma-28 factor</fullName>
    </alternativeName>
</protein>
<feature type="region of interest" description="Disordered" evidence="9">
    <location>
        <begin position="1"/>
        <end position="34"/>
    </location>
</feature>
<dbReference type="EMBL" id="JBHRYH010000025">
    <property type="protein sequence ID" value="MFC3626933.1"/>
    <property type="molecule type" value="Genomic_DNA"/>
</dbReference>
<reference evidence="12" key="1">
    <citation type="journal article" date="2019" name="Int. J. Syst. Evol. Microbiol.">
        <title>The Global Catalogue of Microorganisms (GCM) 10K type strain sequencing project: providing services to taxonomists for standard genome sequencing and annotation.</title>
        <authorList>
            <consortium name="The Broad Institute Genomics Platform"/>
            <consortium name="The Broad Institute Genome Sequencing Center for Infectious Disease"/>
            <person name="Wu L."/>
            <person name="Ma J."/>
        </authorList>
    </citation>
    <scope>NUCLEOTIDE SEQUENCE [LARGE SCALE GENOMIC DNA]</scope>
    <source>
        <strain evidence="12">KCTC 42195</strain>
    </source>
</reference>
<name>A0ABV7TW07_9NEIS</name>
<dbReference type="InterPro" id="IPR007412">
    <property type="entry name" value="FlgM"/>
</dbReference>
<dbReference type="InterPro" id="IPR035890">
    <property type="entry name" value="Anti-sigma-28_factor_FlgM_sf"/>
</dbReference>
<evidence type="ECO:0000313" key="12">
    <source>
        <dbReference type="Proteomes" id="UP001595636"/>
    </source>
</evidence>
<evidence type="ECO:0000256" key="6">
    <source>
        <dbReference type="ARBA" id="ARBA00023163"/>
    </source>
</evidence>
<dbReference type="Proteomes" id="UP001595636">
    <property type="component" value="Unassembled WGS sequence"/>
</dbReference>
<dbReference type="RefSeq" id="WP_390280072.1">
    <property type="nucleotide sequence ID" value="NZ_JBHRYH010000025.1"/>
</dbReference>
<keyword evidence="11" id="KW-0966">Cell projection</keyword>
<accession>A0ABV7TW07</accession>
<keyword evidence="4" id="KW-1005">Bacterial flagellum biogenesis</keyword>
<evidence type="ECO:0000256" key="2">
    <source>
        <dbReference type="ARBA" id="ARBA00017823"/>
    </source>
</evidence>
<sequence length="95" mass="9542">MKIDNSGKVATNFTVPSRTSSKPEKPAAGSNGESVAINPFASRLQGMEQAAASAPGFDADKVAAIKSAIASGQFTVHPEAIADGLIASAKELLAG</sequence>
<evidence type="ECO:0000256" key="8">
    <source>
        <dbReference type="ARBA" id="ARBA00030117"/>
    </source>
</evidence>
<keyword evidence="3" id="KW-0678">Repressor</keyword>